<dbReference type="Pfam" id="PF07714">
    <property type="entry name" value="PK_Tyr_Ser-Thr"/>
    <property type="match status" value="1"/>
</dbReference>
<dbReference type="InterPro" id="IPR051681">
    <property type="entry name" value="Ser/Thr_Kinases-Pseudokinases"/>
</dbReference>
<keyword evidence="1" id="KW-0547">Nucleotide-binding</keyword>
<gene>
    <name evidence="5" type="ORF">GLOIN_2v1574000</name>
</gene>
<feature type="coiled-coil region" evidence="3">
    <location>
        <begin position="47"/>
        <end position="74"/>
    </location>
</feature>
<dbReference type="SUPFAM" id="SSF56112">
    <property type="entry name" value="Protein kinase-like (PK-like)"/>
    <property type="match status" value="1"/>
</dbReference>
<dbReference type="VEuPathDB" id="FungiDB:RhiirFUN_026088"/>
<evidence type="ECO:0000256" key="4">
    <source>
        <dbReference type="SAM" id="MobiDB-lite"/>
    </source>
</evidence>
<comment type="caution">
    <text evidence="5">The sequence shown here is derived from an EMBL/GenBank/DDBJ whole genome shotgun (WGS) entry which is preliminary data.</text>
</comment>
<protein>
    <submittedName>
        <fullName evidence="5">Kinase-like domain-containing protein</fullName>
    </submittedName>
</protein>
<name>A0A2H5TFQ1_RHIID</name>
<reference evidence="5 6" key="1">
    <citation type="journal article" date="2013" name="Proc. Natl. Acad. Sci. U.S.A.">
        <title>Genome of an arbuscular mycorrhizal fungus provides insight into the oldest plant symbiosis.</title>
        <authorList>
            <person name="Tisserant E."/>
            <person name="Malbreil M."/>
            <person name="Kuo A."/>
            <person name="Kohler A."/>
            <person name="Symeonidi A."/>
            <person name="Balestrini R."/>
            <person name="Charron P."/>
            <person name="Duensing N."/>
            <person name="Frei Dit Frey N."/>
            <person name="Gianinazzi-Pearson V."/>
            <person name="Gilbert L.B."/>
            <person name="Handa Y."/>
            <person name="Herr J.R."/>
            <person name="Hijri M."/>
            <person name="Koul R."/>
            <person name="Kawaguchi M."/>
            <person name="Krajinski F."/>
            <person name="Lammers P.J."/>
            <person name="Masclaux F.G."/>
            <person name="Murat C."/>
            <person name="Morin E."/>
            <person name="Ndikumana S."/>
            <person name="Pagni M."/>
            <person name="Petitpierre D."/>
            <person name="Requena N."/>
            <person name="Rosikiewicz P."/>
            <person name="Riley R."/>
            <person name="Saito K."/>
            <person name="San Clemente H."/>
            <person name="Shapiro H."/>
            <person name="van Tuinen D."/>
            <person name="Becard G."/>
            <person name="Bonfante P."/>
            <person name="Paszkowski U."/>
            <person name="Shachar-Hill Y.Y."/>
            <person name="Tuskan G.A."/>
            <person name="Young P.W."/>
            <person name="Sanders I.R."/>
            <person name="Henrissat B."/>
            <person name="Rensing S.A."/>
            <person name="Grigoriev I.V."/>
            <person name="Corradi N."/>
            <person name="Roux C."/>
            <person name="Martin F."/>
        </authorList>
    </citation>
    <scope>NUCLEOTIDE SEQUENCE [LARGE SCALE GENOMIC DNA]</scope>
    <source>
        <strain evidence="5 6">DAOM 197198</strain>
    </source>
</reference>
<dbReference type="GO" id="GO:0004674">
    <property type="term" value="F:protein serine/threonine kinase activity"/>
    <property type="evidence" value="ECO:0007669"/>
    <property type="project" value="TreeGrafter"/>
</dbReference>
<keyword evidence="2" id="KW-0067">ATP-binding</keyword>
<evidence type="ECO:0000313" key="5">
    <source>
        <dbReference type="EMBL" id="POG74697.1"/>
    </source>
</evidence>
<evidence type="ECO:0000256" key="1">
    <source>
        <dbReference type="ARBA" id="ARBA00022741"/>
    </source>
</evidence>
<feature type="compositionally biased region" description="Acidic residues" evidence="4">
    <location>
        <begin position="574"/>
        <end position="583"/>
    </location>
</feature>
<evidence type="ECO:0000256" key="2">
    <source>
        <dbReference type="ARBA" id="ARBA00022840"/>
    </source>
</evidence>
<keyword evidence="3" id="KW-0175">Coiled coil</keyword>
<dbReference type="PROSITE" id="PS50011">
    <property type="entry name" value="PROTEIN_KINASE_DOM"/>
    <property type="match status" value="1"/>
</dbReference>
<feature type="region of interest" description="Disordered" evidence="4">
    <location>
        <begin position="551"/>
        <end position="583"/>
    </location>
</feature>
<dbReference type="PANTHER" id="PTHR44329:SF298">
    <property type="entry name" value="MIXED LINEAGE KINASE DOMAIN-LIKE PROTEIN"/>
    <property type="match status" value="1"/>
</dbReference>
<dbReference type="InterPro" id="IPR001245">
    <property type="entry name" value="Ser-Thr/Tyr_kinase_cat_dom"/>
</dbReference>
<organism evidence="5 6">
    <name type="scientific">Rhizophagus irregularis (strain DAOM 181602 / DAOM 197198 / MUCL 43194)</name>
    <name type="common">Arbuscular mycorrhizal fungus</name>
    <name type="synonym">Glomus intraradices</name>
    <dbReference type="NCBI Taxonomy" id="747089"/>
    <lineage>
        <taxon>Eukaryota</taxon>
        <taxon>Fungi</taxon>
        <taxon>Fungi incertae sedis</taxon>
        <taxon>Mucoromycota</taxon>
        <taxon>Glomeromycotina</taxon>
        <taxon>Glomeromycetes</taxon>
        <taxon>Glomerales</taxon>
        <taxon>Glomeraceae</taxon>
        <taxon>Rhizophagus</taxon>
    </lineage>
</organism>
<dbReference type="Gene3D" id="1.10.510.10">
    <property type="entry name" value="Transferase(Phosphotransferase) domain 1"/>
    <property type="match status" value="1"/>
</dbReference>
<evidence type="ECO:0000313" key="6">
    <source>
        <dbReference type="Proteomes" id="UP000018888"/>
    </source>
</evidence>
<dbReference type="PANTHER" id="PTHR44329">
    <property type="entry name" value="SERINE/THREONINE-PROTEIN KINASE TNNI3K-RELATED"/>
    <property type="match status" value="1"/>
</dbReference>
<dbReference type="InterPro" id="IPR011009">
    <property type="entry name" value="Kinase-like_dom_sf"/>
</dbReference>
<keyword evidence="6" id="KW-1185">Reference proteome</keyword>
<dbReference type="Proteomes" id="UP000018888">
    <property type="component" value="Unassembled WGS sequence"/>
</dbReference>
<dbReference type="EMBL" id="AUPC02000069">
    <property type="protein sequence ID" value="POG74697.1"/>
    <property type="molecule type" value="Genomic_DNA"/>
</dbReference>
<dbReference type="GO" id="GO:0005524">
    <property type="term" value="F:ATP binding"/>
    <property type="evidence" value="ECO:0007669"/>
    <property type="project" value="UniProtKB-KW"/>
</dbReference>
<dbReference type="AlphaFoldDB" id="A0A2H5TFQ1"/>
<evidence type="ECO:0000256" key="3">
    <source>
        <dbReference type="SAM" id="Coils"/>
    </source>
</evidence>
<sequence>MSSIRERSIFTAMNKAYTLTDRNVYDDMYKRLEFRIQTILADKSLTKNEKSVAIKNLNEQYDRINIRYNKGKRRICEVCKEECLATLYCEYCIRNYLKTKFSNWTSGNNDIDDLIKKCQMESRAPDMIVEWIPYNNFQNIEFLTRGGCADIYTADWIGSRYKNWNPEQQQLILSNTIRKVVLKKLENIESANRSWFDEAKSHLTITNKTSSIVQCYGLTQDQPNGNYMLVMKKLDINLREYIQQNHNKLTWRERIYIVTRVSYALRMIHVENAIHRDLHSGNILYSQHSNIWHISDLGFCGPADQPLGSIYGNLSYIAPEVIVGKGYTFASDIYSISMIMWEISSGQPPFTNYEKDYNLAMDIVNGMRPKVISGTPLKYKELMEQCWDADPTKRPNIKTFLSKINEINKLYYQIIPNDNTNIFSKFLEKIKKTNNLDKMSSFEIMSCYYASSKLSVSKIYQFDDLPEPRNATEEEQEAYHSKSYSFNIPENIDDFNISNNKNNDSTSTTNSIFRRNSKVLSKVFQKLHIGSDDNNQNSYQNNCERKIIKQQVKKQDIDDNDEIYNNPNLHPEEQDFEIPDDGF</sequence>
<reference evidence="5 6" key="2">
    <citation type="journal article" date="2018" name="New Phytol.">
        <title>High intraspecific genome diversity in the model arbuscular mycorrhizal symbiont Rhizophagus irregularis.</title>
        <authorList>
            <person name="Chen E.C.H."/>
            <person name="Morin E."/>
            <person name="Beaudet D."/>
            <person name="Noel J."/>
            <person name="Yildirir G."/>
            <person name="Ndikumana S."/>
            <person name="Charron P."/>
            <person name="St-Onge C."/>
            <person name="Giorgi J."/>
            <person name="Kruger M."/>
            <person name="Marton T."/>
            <person name="Ropars J."/>
            <person name="Grigoriev I.V."/>
            <person name="Hainaut M."/>
            <person name="Henrissat B."/>
            <person name="Roux C."/>
            <person name="Martin F."/>
            <person name="Corradi N."/>
        </authorList>
    </citation>
    <scope>NUCLEOTIDE SEQUENCE [LARGE SCALE GENOMIC DNA]</scope>
    <source>
        <strain evidence="5 6">DAOM 197198</strain>
    </source>
</reference>
<proteinExistence type="predicted"/>
<accession>A0A2H5TFQ1</accession>
<dbReference type="InterPro" id="IPR000719">
    <property type="entry name" value="Prot_kinase_dom"/>
</dbReference>
<dbReference type="SMR" id="A0A2H5TFQ1"/>